<feature type="compositionally biased region" description="Low complexity" evidence="1">
    <location>
        <begin position="13"/>
        <end position="23"/>
    </location>
</feature>
<protein>
    <submittedName>
        <fullName evidence="2 4">Uncharacterized protein</fullName>
    </submittedName>
</protein>
<evidence type="ECO:0000256" key="1">
    <source>
        <dbReference type="SAM" id="MobiDB-lite"/>
    </source>
</evidence>
<reference evidence="4" key="1">
    <citation type="submission" date="2017-02" db="UniProtKB">
        <authorList>
            <consortium name="WormBaseParasite"/>
        </authorList>
    </citation>
    <scope>IDENTIFICATION</scope>
</reference>
<evidence type="ECO:0000313" key="2">
    <source>
        <dbReference type="EMBL" id="VDO08374.1"/>
    </source>
</evidence>
<evidence type="ECO:0000313" key="4">
    <source>
        <dbReference type="WBParaSite" id="BTMF_0000135101-mRNA-1"/>
    </source>
</evidence>
<dbReference type="STRING" id="42155.A0A0R3Q4W1"/>
<dbReference type="WBParaSite" id="BTMF_0000135101-mRNA-1">
    <property type="protein sequence ID" value="BTMF_0000135101-mRNA-1"/>
    <property type="gene ID" value="BTMF_0000135101"/>
</dbReference>
<sequence>MTSDGDSLLKNASSDTISSAGSSEIVVSESLDDTTPSESNEFGDCGTLKRLFKKSADIRNKFKGVSCCTIQQSDLTCVFTVSSLFAGT</sequence>
<gene>
    <name evidence="2" type="ORF">BTMF_LOCUS693</name>
</gene>
<feature type="region of interest" description="Disordered" evidence="1">
    <location>
        <begin position="1"/>
        <end position="41"/>
    </location>
</feature>
<name>A0A0R3Q4W1_9BILA</name>
<dbReference type="Proteomes" id="UP000280834">
    <property type="component" value="Unassembled WGS sequence"/>
</dbReference>
<dbReference type="AlphaFoldDB" id="A0A0R3Q4W1"/>
<accession>A0A0R3Q4W1</accession>
<organism evidence="4">
    <name type="scientific">Brugia timori</name>
    <dbReference type="NCBI Taxonomy" id="42155"/>
    <lineage>
        <taxon>Eukaryota</taxon>
        <taxon>Metazoa</taxon>
        <taxon>Ecdysozoa</taxon>
        <taxon>Nematoda</taxon>
        <taxon>Chromadorea</taxon>
        <taxon>Rhabditida</taxon>
        <taxon>Spirurina</taxon>
        <taxon>Spiruromorpha</taxon>
        <taxon>Filarioidea</taxon>
        <taxon>Onchocercidae</taxon>
        <taxon>Brugia</taxon>
    </lineage>
</organism>
<reference evidence="2 3" key="2">
    <citation type="submission" date="2018-11" db="EMBL/GenBank/DDBJ databases">
        <authorList>
            <consortium name="Pathogen Informatics"/>
        </authorList>
    </citation>
    <scope>NUCLEOTIDE SEQUENCE [LARGE SCALE GENOMIC DNA]</scope>
</reference>
<proteinExistence type="predicted"/>
<keyword evidence="3" id="KW-1185">Reference proteome</keyword>
<dbReference type="EMBL" id="UZAG01000428">
    <property type="protein sequence ID" value="VDO08374.1"/>
    <property type="molecule type" value="Genomic_DNA"/>
</dbReference>
<evidence type="ECO:0000313" key="3">
    <source>
        <dbReference type="Proteomes" id="UP000280834"/>
    </source>
</evidence>